<evidence type="ECO:0000256" key="1">
    <source>
        <dbReference type="ARBA" id="ARBA00009375"/>
    </source>
</evidence>
<dbReference type="GO" id="GO:0031119">
    <property type="term" value="P:tRNA pseudouridine synthesis"/>
    <property type="evidence" value="ECO:0007669"/>
    <property type="project" value="UniProtKB-UniRule"/>
</dbReference>
<dbReference type="RefSeq" id="WP_338062369.1">
    <property type="nucleotide sequence ID" value="NZ_JADBEL010000001.1"/>
</dbReference>
<dbReference type="EMBL" id="JADBEL010000001">
    <property type="protein sequence ID" value="MBE1553089.1"/>
    <property type="molecule type" value="Genomic_DNA"/>
</dbReference>
<proteinExistence type="inferred from homology"/>
<dbReference type="AlphaFoldDB" id="A0A927MK74"/>
<evidence type="ECO:0000256" key="4">
    <source>
        <dbReference type="HAMAP-Rule" id="MF_00171"/>
    </source>
</evidence>
<dbReference type="FunFam" id="3.30.70.580:FF:000001">
    <property type="entry name" value="tRNA pseudouridine synthase A"/>
    <property type="match status" value="1"/>
</dbReference>
<sequence length="250" mass="28153">MQMTRVKAVVAYDGTNFAGYQSQPSMRTVQSEIDKALVKIHKDKKIHSVASGRTDAGVHANGQVIHFDTPLTLPLDRWQTALNVLLPMDIRIVGVEFIDEKFHARYSATGKTYIYKWSYSEVHSPFERNYSVHLGKWHPDVQRMKEATVHFLGTHDFTSFCSSKTATSNKVRTIRQLTLEEQGDLLIMTIEGDGFLYNMVRTIAGTLLAVGKGWNTPADVKRILESCDRKEAGKTAPSHGLYLDSVTYND</sequence>
<evidence type="ECO:0000259" key="8">
    <source>
        <dbReference type="Pfam" id="PF01416"/>
    </source>
</evidence>
<dbReference type="InterPro" id="IPR020095">
    <property type="entry name" value="PsdUridine_synth_TruA_C"/>
</dbReference>
<reference evidence="9" key="1">
    <citation type="submission" date="2020-10" db="EMBL/GenBank/DDBJ databases">
        <title>Genomic Encyclopedia of Type Strains, Phase IV (KMG-IV): sequencing the most valuable type-strain genomes for metagenomic binning, comparative biology and taxonomic classification.</title>
        <authorList>
            <person name="Goeker M."/>
        </authorList>
    </citation>
    <scope>NUCLEOTIDE SEQUENCE</scope>
    <source>
        <strain evidence="9">DSM 13886</strain>
    </source>
</reference>
<evidence type="ECO:0000256" key="2">
    <source>
        <dbReference type="ARBA" id="ARBA00022694"/>
    </source>
</evidence>
<dbReference type="HAMAP" id="MF_00171">
    <property type="entry name" value="TruA"/>
    <property type="match status" value="1"/>
</dbReference>
<feature type="binding site" evidence="4 6">
    <location>
        <position position="113"/>
    </location>
    <ligand>
        <name>substrate</name>
    </ligand>
</feature>
<evidence type="ECO:0000256" key="7">
    <source>
        <dbReference type="RuleBase" id="RU003792"/>
    </source>
</evidence>
<dbReference type="Proteomes" id="UP000658225">
    <property type="component" value="Unassembled WGS sequence"/>
</dbReference>
<keyword evidence="3 4" id="KW-0413">Isomerase</keyword>
<dbReference type="PANTHER" id="PTHR11142">
    <property type="entry name" value="PSEUDOURIDYLATE SYNTHASE"/>
    <property type="match status" value="1"/>
</dbReference>
<feature type="active site" description="Nucleophile" evidence="4 5">
    <location>
        <position position="55"/>
    </location>
</feature>
<dbReference type="CDD" id="cd02570">
    <property type="entry name" value="PseudoU_synth_EcTruA"/>
    <property type="match status" value="1"/>
</dbReference>
<dbReference type="GO" id="GO:0160147">
    <property type="term" value="F:tRNA pseudouridine(38-40) synthase activity"/>
    <property type="evidence" value="ECO:0007669"/>
    <property type="project" value="UniProtKB-EC"/>
</dbReference>
<dbReference type="InterPro" id="IPR020103">
    <property type="entry name" value="PsdUridine_synth_cat_dom_sf"/>
</dbReference>
<dbReference type="PANTHER" id="PTHR11142:SF0">
    <property type="entry name" value="TRNA PSEUDOURIDINE SYNTHASE-LIKE 1"/>
    <property type="match status" value="1"/>
</dbReference>
<evidence type="ECO:0000256" key="3">
    <source>
        <dbReference type="ARBA" id="ARBA00023235"/>
    </source>
</evidence>
<organism evidence="9 10">
    <name type="scientific">Sporosarcina limicola</name>
    <dbReference type="NCBI Taxonomy" id="34101"/>
    <lineage>
        <taxon>Bacteria</taxon>
        <taxon>Bacillati</taxon>
        <taxon>Bacillota</taxon>
        <taxon>Bacilli</taxon>
        <taxon>Bacillales</taxon>
        <taxon>Caryophanaceae</taxon>
        <taxon>Sporosarcina</taxon>
    </lineage>
</organism>
<feature type="domain" description="Pseudouridine synthase I TruA alpha/beta" evidence="8">
    <location>
        <begin position="147"/>
        <end position="249"/>
    </location>
</feature>
<comment type="function">
    <text evidence="4">Formation of pseudouridine at positions 38, 39 and 40 in the anticodon stem and loop of transfer RNAs.</text>
</comment>
<keyword evidence="2 4" id="KW-0819">tRNA processing</keyword>
<evidence type="ECO:0000313" key="9">
    <source>
        <dbReference type="EMBL" id="MBE1553089.1"/>
    </source>
</evidence>
<dbReference type="GO" id="GO:0003723">
    <property type="term" value="F:RNA binding"/>
    <property type="evidence" value="ECO:0007669"/>
    <property type="project" value="InterPro"/>
</dbReference>
<evidence type="ECO:0000256" key="6">
    <source>
        <dbReference type="PIRSR" id="PIRSR001430-2"/>
    </source>
</evidence>
<protein>
    <recommendedName>
        <fullName evidence="4">tRNA pseudouridine synthase A</fullName>
        <ecNumber evidence="4">5.4.99.12</ecNumber>
    </recommendedName>
    <alternativeName>
        <fullName evidence="4">tRNA pseudouridine(38-40) synthase</fullName>
    </alternativeName>
    <alternativeName>
        <fullName evidence="4">tRNA pseudouridylate synthase I</fullName>
    </alternativeName>
    <alternativeName>
        <fullName evidence="4">tRNA-uridine isomerase I</fullName>
    </alternativeName>
</protein>
<dbReference type="Gene3D" id="3.30.70.580">
    <property type="entry name" value="Pseudouridine synthase I, catalytic domain, N-terminal subdomain"/>
    <property type="match status" value="1"/>
</dbReference>
<comment type="caution">
    <text evidence="9">The sequence shown here is derived from an EMBL/GenBank/DDBJ whole genome shotgun (WGS) entry which is preliminary data.</text>
</comment>
<comment type="similarity">
    <text evidence="1 4 7">Belongs to the tRNA pseudouridine synthase TruA family.</text>
</comment>
<comment type="caution">
    <text evidence="4">Lacks conserved residue(s) required for the propagation of feature annotation.</text>
</comment>
<evidence type="ECO:0000256" key="5">
    <source>
        <dbReference type="PIRSR" id="PIRSR001430-1"/>
    </source>
</evidence>
<dbReference type="InterPro" id="IPR020094">
    <property type="entry name" value="TruA/RsuA/RluB/E/F_N"/>
</dbReference>
<evidence type="ECO:0000313" key="10">
    <source>
        <dbReference type="Proteomes" id="UP000658225"/>
    </source>
</evidence>
<keyword evidence="10" id="KW-1185">Reference proteome</keyword>
<gene>
    <name evidence="4" type="primary">truA</name>
    <name evidence="9" type="ORF">H4683_000158</name>
</gene>
<feature type="domain" description="Pseudouridine synthase I TruA alpha/beta" evidence="8">
    <location>
        <begin position="8"/>
        <end position="106"/>
    </location>
</feature>
<dbReference type="SUPFAM" id="SSF55120">
    <property type="entry name" value="Pseudouridine synthase"/>
    <property type="match status" value="1"/>
</dbReference>
<accession>A0A927MK74</accession>
<comment type="subunit">
    <text evidence="4">Homodimer.</text>
</comment>
<comment type="catalytic activity">
    <reaction evidence="4 7">
        <text>uridine(38/39/40) in tRNA = pseudouridine(38/39/40) in tRNA</text>
        <dbReference type="Rhea" id="RHEA:22376"/>
        <dbReference type="Rhea" id="RHEA-COMP:10085"/>
        <dbReference type="Rhea" id="RHEA-COMP:10087"/>
        <dbReference type="ChEBI" id="CHEBI:65314"/>
        <dbReference type="ChEBI" id="CHEBI:65315"/>
        <dbReference type="EC" id="5.4.99.12"/>
    </reaction>
</comment>
<dbReference type="InterPro" id="IPR020097">
    <property type="entry name" value="PsdUridine_synth_TruA_a/b_dom"/>
</dbReference>
<dbReference type="Pfam" id="PF01416">
    <property type="entry name" value="PseudoU_synth_1"/>
    <property type="match status" value="2"/>
</dbReference>
<dbReference type="EC" id="5.4.99.12" evidence="4"/>
<dbReference type="Gene3D" id="3.30.70.660">
    <property type="entry name" value="Pseudouridine synthase I, catalytic domain, C-terminal subdomain"/>
    <property type="match status" value="1"/>
</dbReference>
<dbReference type="NCBIfam" id="TIGR00071">
    <property type="entry name" value="hisT_truA"/>
    <property type="match status" value="1"/>
</dbReference>
<dbReference type="InterPro" id="IPR001406">
    <property type="entry name" value="PsdUridine_synth_TruA"/>
</dbReference>
<dbReference type="PIRSF" id="PIRSF001430">
    <property type="entry name" value="tRNA_psdUrid_synth"/>
    <property type="match status" value="1"/>
</dbReference>
<name>A0A927MK74_9BACL</name>